<reference evidence="2 3" key="1">
    <citation type="submission" date="2018-01" db="EMBL/GenBank/DDBJ databases">
        <authorList>
            <person name="Clerissi C."/>
        </authorList>
    </citation>
    <scope>NUCLEOTIDE SEQUENCE [LARGE SCALE GENOMIC DNA]</scope>
    <source>
        <strain evidence="2">Cupriavidus sp. LMG 19464</strain>
    </source>
</reference>
<dbReference type="PANTHER" id="PTHR48207">
    <property type="entry name" value="SUCCINATE--HYDROXYMETHYLGLUTARATE COA-TRANSFERASE"/>
    <property type="match status" value="1"/>
</dbReference>
<evidence type="ECO:0000313" key="3">
    <source>
        <dbReference type="Proteomes" id="UP000256780"/>
    </source>
</evidence>
<keyword evidence="1 2" id="KW-0808">Transferase</keyword>
<comment type="caution">
    <text evidence="2">The sequence shown here is derived from an EMBL/GenBank/DDBJ whole genome shotgun (WGS) entry which is preliminary data.</text>
</comment>
<organism evidence="2 3">
    <name type="scientific">Cupriavidus taiwanensis</name>
    <dbReference type="NCBI Taxonomy" id="164546"/>
    <lineage>
        <taxon>Bacteria</taxon>
        <taxon>Pseudomonadati</taxon>
        <taxon>Pseudomonadota</taxon>
        <taxon>Betaproteobacteria</taxon>
        <taxon>Burkholderiales</taxon>
        <taxon>Burkholderiaceae</taxon>
        <taxon>Cupriavidus</taxon>
    </lineage>
</organism>
<dbReference type="EMBL" id="OFSQ01000029">
    <property type="protein sequence ID" value="SOY57773.1"/>
    <property type="molecule type" value="Genomic_DNA"/>
</dbReference>
<dbReference type="InterPro" id="IPR003673">
    <property type="entry name" value="CoA-Trfase_fam_III"/>
</dbReference>
<dbReference type="AlphaFoldDB" id="A0A975X503"/>
<dbReference type="InterPro" id="IPR044855">
    <property type="entry name" value="CoA-Trfase_III_dom3_sf"/>
</dbReference>
<dbReference type="PANTHER" id="PTHR48207:SF3">
    <property type="entry name" value="SUCCINATE--HYDROXYMETHYLGLUTARATE COA-TRANSFERASE"/>
    <property type="match status" value="1"/>
</dbReference>
<name>A0A975X503_9BURK</name>
<dbReference type="InterPro" id="IPR023606">
    <property type="entry name" value="CoA-Trfase_III_dom_1_sf"/>
</dbReference>
<dbReference type="OrthoDB" id="9058532at2"/>
<dbReference type="RefSeq" id="WP_116357915.1">
    <property type="nucleotide sequence ID" value="NZ_LT976854.1"/>
</dbReference>
<gene>
    <name evidence="2" type="ORF">CBM2587_B10144</name>
</gene>
<dbReference type="Gene3D" id="3.30.1540.10">
    <property type="entry name" value="formyl-coa transferase, domain 3"/>
    <property type="match status" value="1"/>
</dbReference>
<proteinExistence type="predicted"/>
<accession>A0A975X503</accession>
<dbReference type="InterPro" id="IPR050483">
    <property type="entry name" value="CoA-transferase_III_domain"/>
</dbReference>
<evidence type="ECO:0000313" key="2">
    <source>
        <dbReference type="EMBL" id="SOY57773.1"/>
    </source>
</evidence>
<dbReference type="Gene3D" id="3.40.50.10540">
    <property type="entry name" value="Crotonobetainyl-coa:carnitine coa-transferase, domain 1"/>
    <property type="match status" value="1"/>
</dbReference>
<protein>
    <submittedName>
        <fullName evidence="2">Acyl-CoA transferase</fullName>
    </submittedName>
</protein>
<evidence type="ECO:0000256" key="1">
    <source>
        <dbReference type="ARBA" id="ARBA00022679"/>
    </source>
</evidence>
<dbReference type="Pfam" id="PF02515">
    <property type="entry name" value="CoA_transf_3"/>
    <property type="match status" value="1"/>
</dbReference>
<dbReference type="SUPFAM" id="SSF89796">
    <property type="entry name" value="CoA-transferase family III (CaiB/BaiF)"/>
    <property type="match status" value="1"/>
</dbReference>
<dbReference type="GO" id="GO:0008410">
    <property type="term" value="F:CoA-transferase activity"/>
    <property type="evidence" value="ECO:0007669"/>
    <property type="project" value="TreeGrafter"/>
</dbReference>
<sequence>MSISLPLQGLRVIEFGQYIAAPAAAQTLADLGASVVKIEPPGGDASRHAGWSADDCGPMFCAFNRGKQSVVLDLRNPADLAAARELSLLADIVLQNARPGVMEKFGLGAEQLRAVQPRLIYASVNGFGDAGADATRPGLDVAAQAESGIMALNGDAHADPTRVGFTVVDLMAARTLTTAVLAALVQRGISGNGAHIRISLIDVAMDMLAHPWAEYQLTAEAPSRCGNGQATMAPAADVLDTGEGKLVISAYVQDHFARLCHCLDRPDMPSDPRFCDNAARVANRGALREALTEALAGMSADAACAKLTSAGVVCGVVRSVDGAVEYARTNMPERLVTATTPGGHELCFPALPISIDQMPRPGGALPALGEHTAMVIESLARACSKAA</sequence>
<dbReference type="Proteomes" id="UP000256780">
    <property type="component" value="Chromosome CBM2587_b"/>
</dbReference>